<dbReference type="GO" id="GO:0016783">
    <property type="term" value="F:sulfurtransferase activity"/>
    <property type="evidence" value="ECO:0007669"/>
    <property type="project" value="InterPro"/>
</dbReference>
<reference evidence="1" key="1">
    <citation type="journal article" date="2014" name="Genome Announc.">
        <title>Draft genome sequences of the altered schaedler flora, a defined bacterial community from gnotobiotic mice.</title>
        <authorList>
            <person name="Wannemuehler M.J."/>
            <person name="Overstreet A.M."/>
            <person name="Ward D.V."/>
            <person name="Phillips G.J."/>
        </authorList>
    </citation>
    <scope>NUCLEOTIDE SEQUENCE</scope>
    <source>
        <strain evidence="1">ASF457</strain>
    </source>
</reference>
<dbReference type="EC" id="4.4.1.37" evidence="1"/>
<dbReference type="InterPro" id="IPR001962">
    <property type="entry name" value="Asn_synthase"/>
</dbReference>
<dbReference type="eggNOG" id="COG1606">
    <property type="taxonomic scope" value="Bacteria"/>
</dbReference>
<proteinExistence type="predicted"/>
<dbReference type="AlphaFoldDB" id="V2QDZ7"/>
<gene>
    <name evidence="1" type="primary">larE</name>
    <name evidence="1" type="ORF">N508_000771</name>
</gene>
<dbReference type="InterPro" id="IPR005232">
    <property type="entry name" value="LarE"/>
</dbReference>
<dbReference type="InterPro" id="IPR014729">
    <property type="entry name" value="Rossmann-like_a/b/a_fold"/>
</dbReference>
<dbReference type="GO" id="GO:0004066">
    <property type="term" value="F:asparagine synthase (glutamine-hydrolyzing) activity"/>
    <property type="evidence" value="ECO:0007669"/>
    <property type="project" value="InterPro"/>
</dbReference>
<dbReference type="PANTHER" id="PTHR43169">
    <property type="entry name" value="EXSB FAMILY PROTEIN"/>
    <property type="match status" value="1"/>
</dbReference>
<dbReference type="NCBIfam" id="TIGR00268">
    <property type="entry name" value="ATP-dependent sacrificial sulfur transferase LarE"/>
    <property type="match status" value="1"/>
</dbReference>
<name>V2QDZ7_9BACT</name>
<dbReference type="Proteomes" id="UP000017429">
    <property type="component" value="Chromosome"/>
</dbReference>
<sequence>MTLKDKEEKLINILKCFKSCAVAFSGGTDSTLLLYYLSKLNIKTKAYTFHSYLYPDSELKDAENTAILLNIEHKIIYIEPLEMIENIKYNPKERCYICKKYMFSMLKTMAENDGCDTIIEGSNYDDRKDFRPGFKAVQEAGALSPLDMAALTKEDIRNLLKQADLDYNKPSFACYFSRFPYNIEISKEMIEIISKSECYIHSLGFNSVRVRYHNQTARIEASENHIKDIINNKEIRSKIITYLKSLGFIFVCMDLEEYKTGSMNRLI</sequence>
<dbReference type="InterPro" id="IPR052188">
    <property type="entry name" value="Ni-pincer_cofactor_biosynth"/>
</dbReference>
<dbReference type="GO" id="GO:0016829">
    <property type="term" value="F:lyase activity"/>
    <property type="evidence" value="ECO:0007669"/>
    <property type="project" value="UniProtKB-KW"/>
</dbReference>
<dbReference type="PANTHER" id="PTHR43169:SF2">
    <property type="entry name" value="NAD_GMP SYNTHASE DOMAIN-CONTAINING PROTEIN"/>
    <property type="match status" value="1"/>
</dbReference>
<dbReference type="CDD" id="cd01990">
    <property type="entry name" value="LarE-like"/>
    <property type="match status" value="1"/>
</dbReference>
<organism evidence="1 2">
    <name type="scientific">Mucispirillum schaedleri ASF457</name>
    <dbReference type="NCBI Taxonomy" id="1379858"/>
    <lineage>
        <taxon>Bacteria</taxon>
        <taxon>Pseudomonadati</taxon>
        <taxon>Deferribacterota</taxon>
        <taxon>Deferribacteres</taxon>
        <taxon>Deferribacterales</taxon>
        <taxon>Mucispirillaceae</taxon>
        <taxon>Mucispirillum</taxon>
    </lineage>
</organism>
<keyword evidence="2" id="KW-1185">Reference proteome</keyword>
<protein>
    <submittedName>
        <fullName evidence="1">Pyridinium-3,5-bisthiocarboxylic acid mononucleotide synthase</fullName>
        <ecNumber evidence="1">4.4.1.37</ecNumber>
    </submittedName>
</protein>
<reference evidence="1" key="2">
    <citation type="submission" date="2022-05" db="EMBL/GenBank/DDBJ databases">
        <authorList>
            <person name="Proctor A.L."/>
            <person name="Phillips G.J."/>
            <person name="Wannemuehler M.J."/>
        </authorList>
    </citation>
    <scope>NUCLEOTIDE SEQUENCE</scope>
    <source>
        <strain evidence="1">ASF457</strain>
    </source>
</reference>
<reference evidence="1" key="3">
    <citation type="submission" date="2022-06" db="EMBL/GenBank/DDBJ databases">
        <title>Resources to Facilitate Use of the Altered Schaedler Flora (ASF) Mouse Model to Study Microbiome Function.</title>
        <authorList>
            <person name="Proctor A."/>
            <person name="Parvinroo S."/>
            <person name="Richie T."/>
            <person name="Jia X."/>
            <person name="Lee S.T.M."/>
            <person name="Karp P.D."/>
            <person name="Paley S."/>
            <person name="Kostic A.D."/>
            <person name="Pierre J.F."/>
            <person name="Wannemuehler M.J."/>
            <person name="Phillips G.J."/>
        </authorList>
    </citation>
    <scope>NUCLEOTIDE SEQUENCE</scope>
    <source>
        <strain evidence="1">ASF457</strain>
    </source>
</reference>
<evidence type="ECO:0000313" key="2">
    <source>
        <dbReference type="Proteomes" id="UP000017429"/>
    </source>
</evidence>
<dbReference type="GO" id="GO:0006529">
    <property type="term" value="P:asparagine biosynthetic process"/>
    <property type="evidence" value="ECO:0007669"/>
    <property type="project" value="InterPro"/>
</dbReference>
<dbReference type="RefSeq" id="WP_023275076.1">
    <property type="nucleotide sequence ID" value="NZ_CP097562.1"/>
</dbReference>
<dbReference type="PIRSF" id="PIRSF006661">
    <property type="entry name" value="PP-lp_UCP006661"/>
    <property type="match status" value="1"/>
</dbReference>
<dbReference type="Gene3D" id="3.40.50.620">
    <property type="entry name" value="HUPs"/>
    <property type="match status" value="1"/>
</dbReference>
<evidence type="ECO:0000313" key="1">
    <source>
        <dbReference type="EMBL" id="USF23704.1"/>
    </source>
</evidence>
<keyword evidence="1" id="KW-0456">Lyase</keyword>
<dbReference type="SUPFAM" id="SSF52402">
    <property type="entry name" value="Adenine nucleotide alpha hydrolases-like"/>
    <property type="match status" value="1"/>
</dbReference>
<dbReference type="KEGG" id="msch:N508_000771"/>
<accession>V2QDZ7</accession>
<dbReference type="OrthoDB" id="9776919at2"/>
<dbReference type="Pfam" id="PF00733">
    <property type="entry name" value="Asn_synthase"/>
    <property type="match status" value="1"/>
</dbReference>
<dbReference type="EMBL" id="CP097562">
    <property type="protein sequence ID" value="USF23704.1"/>
    <property type="molecule type" value="Genomic_DNA"/>
</dbReference>